<proteinExistence type="predicted"/>
<reference evidence="3 4" key="1">
    <citation type="submission" date="2011-02" db="EMBL/GenBank/DDBJ databases">
        <title>The Genome Sequence of Mortierella verticillata NRRL 6337.</title>
        <authorList>
            <consortium name="The Broad Institute Genome Sequencing Platform"/>
            <person name="Russ C."/>
            <person name="Cuomo C."/>
            <person name="Burger G."/>
            <person name="Gray M.W."/>
            <person name="Holland P.W.H."/>
            <person name="King N."/>
            <person name="Lang F.B.F."/>
            <person name="Roger A.J."/>
            <person name="Ruiz-Trillo I."/>
            <person name="Young S.K."/>
            <person name="Zeng Q."/>
            <person name="Gargeya S."/>
            <person name="Alvarado L."/>
            <person name="Berlin A."/>
            <person name="Chapman S.B."/>
            <person name="Chen Z."/>
            <person name="Freedman E."/>
            <person name="Gellesch M."/>
            <person name="Goldberg J."/>
            <person name="Griggs A."/>
            <person name="Gujja S."/>
            <person name="Heilman E."/>
            <person name="Heiman D."/>
            <person name="Howarth C."/>
            <person name="Mehta T."/>
            <person name="Neiman D."/>
            <person name="Pearson M."/>
            <person name="Roberts A."/>
            <person name="Saif S."/>
            <person name="Shea T."/>
            <person name="Shenoy N."/>
            <person name="Sisk P."/>
            <person name="Stolte C."/>
            <person name="Sykes S."/>
            <person name="White J."/>
            <person name="Yandava C."/>
            <person name="Haas B."/>
            <person name="Nusbaum C."/>
            <person name="Birren B."/>
        </authorList>
    </citation>
    <scope>NUCLEOTIDE SEQUENCE [LARGE SCALE GENOMIC DNA]</scope>
    <source>
        <strain evidence="3 4">NRRL 6337</strain>
    </source>
</reference>
<dbReference type="Gene3D" id="2.170.16.10">
    <property type="entry name" value="Hedgehog/Intein (Hint) domain"/>
    <property type="match status" value="1"/>
</dbReference>
<dbReference type="Pfam" id="PF05203">
    <property type="entry name" value="Hom_end_hint"/>
    <property type="match status" value="1"/>
</dbReference>
<evidence type="ECO:0000256" key="1">
    <source>
        <dbReference type="SAM" id="MobiDB-lite"/>
    </source>
</evidence>
<accession>A0A086TIU4</accession>
<feature type="region of interest" description="Disordered" evidence="1">
    <location>
        <begin position="1"/>
        <end position="24"/>
    </location>
</feature>
<protein>
    <recommendedName>
        <fullName evidence="2">Hom-end-associated Hint domain-containing protein</fullName>
    </recommendedName>
</protein>
<organism evidence="3 4">
    <name type="scientific">Podila verticillata NRRL 6337</name>
    <dbReference type="NCBI Taxonomy" id="1069443"/>
    <lineage>
        <taxon>Eukaryota</taxon>
        <taxon>Fungi</taxon>
        <taxon>Fungi incertae sedis</taxon>
        <taxon>Mucoromycota</taxon>
        <taxon>Mortierellomycotina</taxon>
        <taxon>Mortierellomycetes</taxon>
        <taxon>Mortierellales</taxon>
        <taxon>Mortierellaceae</taxon>
        <taxon>Podila</taxon>
    </lineage>
</organism>
<dbReference type="SUPFAM" id="SSF51294">
    <property type="entry name" value="Hedgehog/intein (Hint) domain"/>
    <property type="match status" value="1"/>
</dbReference>
<gene>
    <name evidence="3" type="ORF">MVEG_12300</name>
</gene>
<dbReference type="GO" id="GO:0030908">
    <property type="term" value="P:protein splicing"/>
    <property type="evidence" value="ECO:0007669"/>
    <property type="project" value="InterPro"/>
</dbReference>
<evidence type="ECO:0000259" key="2">
    <source>
        <dbReference type="Pfam" id="PF05203"/>
    </source>
</evidence>
<dbReference type="InterPro" id="IPR007868">
    <property type="entry name" value="Hom_end_hint"/>
</dbReference>
<evidence type="ECO:0000313" key="3">
    <source>
        <dbReference type="EMBL" id="KFH61871.1"/>
    </source>
</evidence>
<dbReference type="InterPro" id="IPR036844">
    <property type="entry name" value="Hint_dom_sf"/>
</dbReference>
<evidence type="ECO:0000313" key="4">
    <source>
        <dbReference type="Proteomes" id="UP000243308"/>
    </source>
</evidence>
<keyword evidence="4" id="KW-1185">Reference proteome</keyword>
<dbReference type="OrthoDB" id="2436764at2759"/>
<dbReference type="EMBL" id="KN042436">
    <property type="protein sequence ID" value="KFH61871.1"/>
    <property type="molecule type" value="Genomic_DNA"/>
</dbReference>
<dbReference type="AlphaFoldDB" id="A0A086TIU4"/>
<name>A0A086TIU4_9FUNG</name>
<sequence>MSGLDDIDDSTTDPSSSEDDDAPDIDLGFAMNTQVFMADGTTKRIKKIQSGKYALGPNCLPRSVIGTSAGYSAMIQVRELTRNVTHRPDDCFGLVVFECAPKRAIHLATAQHQSIKFYHDNKIGNYVVSFRRLKGVQDTMIIVNSKQSFKDSLSNSRQEAEDFVHNWSKDVVYWTLSYDCHNLVSVSTQLQTYQLTATVDFEMGHLWYHPLKSGFTDDLGMSEKLAYMDR</sequence>
<feature type="domain" description="Hom-end-associated Hint" evidence="2">
    <location>
        <begin position="29"/>
        <end position="206"/>
    </location>
</feature>
<dbReference type="Proteomes" id="UP000243308">
    <property type="component" value="Unassembled WGS sequence"/>
</dbReference>